<protein>
    <recommendedName>
        <fullName evidence="3">Knr4/Smi1-like domain-containing protein</fullName>
    </recommendedName>
</protein>
<dbReference type="RefSeq" id="WP_065394549.1">
    <property type="nucleotide sequence ID" value="NZ_MAYH01000023.1"/>
</dbReference>
<accession>A0A1B8ZL52</accession>
<reference evidence="1 2" key="1">
    <citation type="submission" date="2016-07" db="EMBL/GenBank/DDBJ databases">
        <authorList>
            <person name="Jeong J.-J."/>
            <person name="Kim D.W."/>
            <person name="Sang M.K."/>
            <person name="Choi I.-G."/>
            <person name="Kim K.D."/>
        </authorList>
    </citation>
    <scope>NUCLEOTIDE SEQUENCE [LARGE SCALE GENOMIC DNA]</scope>
    <source>
        <strain evidence="1 2">UTM-3</strain>
    </source>
</reference>
<organism evidence="1 2">
    <name type="scientific">Chryseobacterium artocarpi</name>
    <dbReference type="NCBI Taxonomy" id="1414727"/>
    <lineage>
        <taxon>Bacteria</taxon>
        <taxon>Pseudomonadati</taxon>
        <taxon>Bacteroidota</taxon>
        <taxon>Flavobacteriia</taxon>
        <taxon>Flavobacteriales</taxon>
        <taxon>Weeksellaceae</taxon>
        <taxon>Chryseobacterium group</taxon>
        <taxon>Chryseobacterium</taxon>
    </lineage>
</organism>
<evidence type="ECO:0008006" key="3">
    <source>
        <dbReference type="Google" id="ProtNLM"/>
    </source>
</evidence>
<dbReference type="OrthoDB" id="1077337at2"/>
<dbReference type="Gene3D" id="3.40.1580.10">
    <property type="entry name" value="SMI1/KNR4-like"/>
    <property type="match status" value="1"/>
</dbReference>
<dbReference type="EMBL" id="MAYH01000023">
    <property type="protein sequence ID" value="OCA72325.1"/>
    <property type="molecule type" value="Genomic_DNA"/>
</dbReference>
<keyword evidence="2" id="KW-1185">Reference proteome</keyword>
<dbReference type="SUPFAM" id="SSF160631">
    <property type="entry name" value="SMI1/KNR4-like"/>
    <property type="match status" value="1"/>
</dbReference>
<dbReference type="InterPro" id="IPR037883">
    <property type="entry name" value="Knr4/Smi1-like_sf"/>
</dbReference>
<proteinExistence type="predicted"/>
<evidence type="ECO:0000313" key="2">
    <source>
        <dbReference type="Proteomes" id="UP000092651"/>
    </source>
</evidence>
<name>A0A1B8ZL52_9FLAO</name>
<evidence type="ECO:0000313" key="1">
    <source>
        <dbReference type="EMBL" id="OCA72325.1"/>
    </source>
</evidence>
<gene>
    <name evidence="1" type="ORF">BBI01_09335</name>
</gene>
<dbReference type="Proteomes" id="UP000092651">
    <property type="component" value="Unassembled WGS sequence"/>
</dbReference>
<sequence>MNNLFDKIEDLGGVKYISNEDLESSIDKSLSIVNSIMGKIPDLEIIEFVSKFGNSRFNNDVYAKNDIKSGFLQSGEIEIGTIFGWDDSNKGVGSIINQYFSPNQITARFFPLFEGYPGDIIYYSLEEDSFGNIYYWYHESDNEEDDYFLADTLHDFIDNFFIKVDDDSDEIPLSDDELEQINMKRKKVGLPPIDKFKNIV</sequence>
<comment type="caution">
    <text evidence="1">The sequence shown here is derived from an EMBL/GenBank/DDBJ whole genome shotgun (WGS) entry which is preliminary data.</text>
</comment>
<dbReference type="AlphaFoldDB" id="A0A1B8ZL52"/>